<keyword evidence="3 6" id="KW-0540">Nuclease</keyword>
<comment type="caution">
    <text evidence="7">The sequence shown here is derived from an EMBL/GenBank/DDBJ whole genome shotgun (WGS) entry which is preliminary data.</text>
</comment>
<evidence type="ECO:0000313" key="8">
    <source>
        <dbReference type="Proteomes" id="UP001501510"/>
    </source>
</evidence>
<comment type="similarity">
    <text evidence="1 6">Belongs to the XseB family.</text>
</comment>
<comment type="subunit">
    <text evidence="6">Heterooligomer composed of large and small subunits.</text>
</comment>
<dbReference type="EMBL" id="BAAACG010000010">
    <property type="protein sequence ID" value="GAA0743469.1"/>
    <property type="molecule type" value="Genomic_DNA"/>
</dbReference>
<dbReference type="PANTHER" id="PTHR34137">
    <property type="entry name" value="EXODEOXYRIBONUCLEASE 7 SMALL SUBUNIT"/>
    <property type="match status" value="1"/>
</dbReference>
<gene>
    <name evidence="6" type="primary">xseB</name>
    <name evidence="7" type="ORF">GCM10008906_27290</name>
</gene>
<evidence type="ECO:0000256" key="3">
    <source>
        <dbReference type="ARBA" id="ARBA00022722"/>
    </source>
</evidence>
<name>A0ABN1JNR5_9CLOT</name>
<dbReference type="PIRSF" id="PIRSF006488">
    <property type="entry name" value="Exonuc_VII_S"/>
    <property type="match status" value="1"/>
</dbReference>
<comment type="subcellular location">
    <subcellularLocation>
        <location evidence="6">Cytoplasm</location>
    </subcellularLocation>
</comment>
<comment type="catalytic activity">
    <reaction evidence="6">
        <text>Exonucleolytic cleavage in either 5'- to 3'- or 3'- to 5'-direction to yield nucleoside 5'-phosphates.</text>
        <dbReference type="EC" id="3.1.11.6"/>
    </reaction>
</comment>
<dbReference type="PANTHER" id="PTHR34137:SF1">
    <property type="entry name" value="EXODEOXYRIBONUCLEASE 7 SMALL SUBUNIT"/>
    <property type="match status" value="1"/>
</dbReference>
<reference evidence="7 8" key="1">
    <citation type="journal article" date="2019" name="Int. J. Syst. Evol. Microbiol.">
        <title>The Global Catalogue of Microorganisms (GCM) 10K type strain sequencing project: providing services to taxonomists for standard genome sequencing and annotation.</title>
        <authorList>
            <consortium name="The Broad Institute Genomics Platform"/>
            <consortium name="The Broad Institute Genome Sequencing Center for Infectious Disease"/>
            <person name="Wu L."/>
            <person name="Ma J."/>
        </authorList>
    </citation>
    <scope>NUCLEOTIDE SEQUENCE [LARGE SCALE GENOMIC DNA]</scope>
    <source>
        <strain evidence="7 8">JCM 1407</strain>
    </source>
</reference>
<proteinExistence type="inferred from homology"/>
<dbReference type="Gene3D" id="1.10.287.1040">
    <property type="entry name" value="Exonuclease VII, small subunit"/>
    <property type="match status" value="1"/>
</dbReference>
<keyword evidence="5 6" id="KW-0269">Exonuclease</keyword>
<dbReference type="NCBIfam" id="TIGR01280">
    <property type="entry name" value="xseB"/>
    <property type="match status" value="1"/>
</dbReference>
<evidence type="ECO:0000256" key="6">
    <source>
        <dbReference type="HAMAP-Rule" id="MF_00337"/>
    </source>
</evidence>
<dbReference type="InterPro" id="IPR003761">
    <property type="entry name" value="Exonuc_VII_S"/>
</dbReference>
<dbReference type="EC" id="3.1.11.6" evidence="6"/>
<keyword evidence="8" id="KW-1185">Reference proteome</keyword>
<dbReference type="SUPFAM" id="SSF116842">
    <property type="entry name" value="XseB-like"/>
    <property type="match status" value="1"/>
</dbReference>
<protein>
    <recommendedName>
        <fullName evidence="6">Exodeoxyribonuclease 7 small subunit</fullName>
        <ecNumber evidence="6">3.1.11.6</ecNumber>
    </recommendedName>
    <alternativeName>
        <fullName evidence="6">Exodeoxyribonuclease VII small subunit</fullName>
        <shortName evidence="6">Exonuclease VII small subunit</shortName>
    </alternativeName>
</protein>
<dbReference type="Proteomes" id="UP001501510">
    <property type="component" value="Unassembled WGS sequence"/>
</dbReference>
<keyword evidence="4 6" id="KW-0378">Hydrolase</keyword>
<keyword evidence="2 6" id="KW-0963">Cytoplasm</keyword>
<dbReference type="RefSeq" id="WP_343762291.1">
    <property type="nucleotide sequence ID" value="NZ_BAAACG010000010.1"/>
</dbReference>
<dbReference type="Pfam" id="PF02609">
    <property type="entry name" value="Exonuc_VII_S"/>
    <property type="match status" value="1"/>
</dbReference>
<comment type="function">
    <text evidence="6">Bidirectionally degrades single-stranded DNA into large acid-insoluble oligonucleotides, which are then degraded further into small acid-soluble oligonucleotides.</text>
</comment>
<sequence length="69" mass="8047">MARKKEKFEDMLNKLEDIVKEMDNGELNLEDSMKKYEEGIKLCSKLYKTLNNAEGKIKVLTESGEEDFN</sequence>
<dbReference type="InterPro" id="IPR037004">
    <property type="entry name" value="Exonuc_VII_ssu_sf"/>
</dbReference>
<dbReference type="NCBIfam" id="NF002140">
    <property type="entry name" value="PRK00977.1-4"/>
    <property type="match status" value="1"/>
</dbReference>
<organism evidence="7 8">
    <name type="scientific">Clostridium oceanicum</name>
    <dbReference type="NCBI Taxonomy" id="1543"/>
    <lineage>
        <taxon>Bacteria</taxon>
        <taxon>Bacillati</taxon>
        <taxon>Bacillota</taxon>
        <taxon>Clostridia</taxon>
        <taxon>Eubacteriales</taxon>
        <taxon>Clostridiaceae</taxon>
        <taxon>Clostridium</taxon>
    </lineage>
</organism>
<evidence type="ECO:0000256" key="1">
    <source>
        <dbReference type="ARBA" id="ARBA00009998"/>
    </source>
</evidence>
<evidence type="ECO:0000256" key="2">
    <source>
        <dbReference type="ARBA" id="ARBA00022490"/>
    </source>
</evidence>
<evidence type="ECO:0000256" key="4">
    <source>
        <dbReference type="ARBA" id="ARBA00022801"/>
    </source>
</evidence>
<dbReference type="HAMAP" id="MF_00337">
    <property type="entry name" value="Exonuc_7_S"/>
    <property type="match status" value="1"/>
</dbReference>
<evidence type="ECO:0000256" key="5">
    <source>
        <dbReference type="ARBA" id="ARBA00022839"/>
    </source>
</evidence>
<accession>A0ABN1JNR5</accession>
<evidence type="ECO:0000313" key="7">
    <source>
        <dbReference type="EMBL" id="GAA0743469.1"/>
    </source>
</evidence>